<reference evidence="2" key="1">
    <citation type="submission" date="2022-10" db="EMBL/GenBank/DDBJ databases">
        <authorList>
            <person name="Chen Y."/>
            <person name="Dougan E. K."/>
            <person name="Chan C."/>
            <person name="Rhodes N."/>
            <person name="Thang M."/>
        </authorList>
    </citation>
    <scope>NUCLEOTIDE SEQUENCE</scope>
</reference>
<dbReference type="Proteomes" id="UP001152797">
    <property type="component" value="Unassembled WGS sequence"/>
</dbReference>
<feature type="compositionally biased region" description="Acidic residues" evidence="1">
    <location>
        <begin position="174"/>
        <end position="186"/>
    </location>
</feature>
<gene>
    <name evidence="2" type="ORF">C1SCF055_LOCUS42812</name>
</gene>
<organism evidence="2">
    <name type="scientific">Cladocopium goreaui</name>
    <dbReference type="NCBI Taxonomy" id="2562237"/>
    <lineage>
        <taxon>Eukaryota</taxon>
        <taxon>Sar</taxon>
        <taxon>Alveolata</taxon>
        <taxon>Dinophyceae</taxon>
        <taxon>Suessiales</taxon>
        <taxon>Symbiodiniaceae</taxon>
        <taxon>Cladocopium</taxon>
    </lineage>
</organism>
<dbReference type="EMBL" id="CAMXCT020006682">
    <property type="protein sequence ID" value="CAL1171595.1"/>
    <property type="molecule type" value="Genomic_DNA"/>
</dbReference>
<feature type="region of interest" description="Disordered" evidence="1">
    <location>
        <begin position="1"/>
        <end position="21"/>
    </location>
</feature>
<feature type="region of interest" description="Disordered" evidence="1">
    <location>
        <begin position="160"/>
        <end position="186"/>
    </location>
</feature>
<keyword evidence="4" id="KW-1185">Reference proteome</keyword>
<dbReference type="EMBL" id="CAMXCT030006682">
    <property type="protein sequence ID" value="CAL4805532.1"/>
    <property type="molecule type" value="Genomic_DNA"/>
</dbReference>
<evidence type="ECO:0000313" key="3">
    <source>
        <dbReference type="EMBL" id="CAL4805532.1"/>
    </source>
</evidence>
<dbReference type="AlphaFoldDB" id="A0A9P1M479"/>
<evidence type="ECO:0000313" key="4">
    <source>
        <dbReference type="Proteomes" id="UP001152797"/>
    </source>
</evidence>
<protein>
    <submittedName>
        <fullName evidence="2">Uncharacterized protein</fullName>
    </submittedName>
</protein>
<evidence type="ECO:0000256" key="1">
    <source>
        <dbReference type="SAM" id="MobiDB-lite"/>
    </source>
</evidence>
<comment type="caution">
    <text evidence="2">The sequence shown here is derived from an EMBL/GenBank/DDBJ whole genome shotgun (WGS) entry which is preliminary data.</text>
</comment>
<name>A0A9P1M479_9DINO</name>
<dbReference type="EMBL" id="CAMXCT010006682">
    <property type="protein sequence ID" value="CAI4018220.1"/>
    <property type="molecule type" value="Genomic_DNA"/>
</dbReference>
<sequence>MNQELESFKALTPVGPKPGVQRPMLLRGKAAKRIKAEKSAVLCKSEIDANLLAFQLMKNAMAEEAKSAGEDYLLYESGDDSLDEMDDEVLSLGGQSESEEEEGDLVHLAYNFAKGAVGQGVDIDFAKAIHDASEEIATCKDFVDISELSEAEDVEDLRMNEAAASGREGAAGGEELELEDAADGVV</sequence>
<evidence type="ECO:0000313" key="2">
    <source>
        <dbReference type="EMBL" id="CAI4018220.1"/>
    </source>
</evidence>
<proteinExistence type="predicted"/>
<reference evidence="3 4" key="2">
    <citation type="submission" date="2024-05" db="EMBL/GenBank/DDBJ databases">
        <authorList>
            <person name="Chen Y."/>
            <person name="Shah S."/>
            <person name="Dougan E. K."/>
            <person name="Thang M."/>
            <person name="Chan C."/>
        </authorList>
    </citation>
    <scope>NUCLEOTIDE SEQUENCE [LARGE SCALE GENOMIC DNA]</scope>
</reference>
<accession>A0A9P1M479</accession>